<sequence>MSARMVVSITKATKARPMGALHIQCHVKPGVNKNREGLRSITDDAVELNVAAPPRDGESNKAVIRVMSEALNVPKSEVSISAGLKSREKTIEVHPSALGLTRNGGNRDDWPALVKQKLTSYIASST</sequence>
<proteinExistence type="inferred from homology"/>
<dbReference type="PANTHER" id="PTHR13420">
    <property type="entry name" value="UPF0235 PROTEIN C15ORF40"/>
    <property type="match status" value="1"/>
</dbReference>
<comment type="caution">
    <text evidence="2">The sequence shown here is derived from an EMBL/GenBank/DDBJ whole genome shotgun (WGS) entry which is preliminary data.</text>
</comment>
<dbReference type="Gene3D" id="3.30.1200.10">
    <property type="entry name" value="YggU-like"/>
    <property type="match status" value="1"/>
</dbReference>
<dbReference type="PANTHER" id="PTHR13420:SF7">
    <property type="entry name" value="UPF0235 PROTEIN C15ORF40"/>
    <property type="match status" value="1"/>
</dbReference>
<dbReference type="EMBL" id="JARVKF010000440">
    <property type="protein sequence ID" value="KAK9413463.1"/>
    <property type="molecule type" value="Genomic_DNA"/>
</dbReference>
<dbReference type="Pfam" id="PF02594">
    <property type="entry name" value="DUF167"/>
    <property type="match status" value="1"/>
</dbReference>
<organism evidence="2 3">
    <name type="scientific">Seiridium unicorne</name>
    <dbReference type="NCBI Taxonomy" id="138068"/>
    <lineage>
        <taxon>Eukaryota</taxon>
        <taxon>Fungi</taxon>
        <taxon>Dikarya</taxon>
        <taxon>Ascomycota</taxon>
        <taxon>Pezizomycotina</taxon>
        <taxon>Sordariomycetes</taxon>
        <taxon>Xylariomycetidae</taxon>
        <taxon>Amphisphaeriales</taxon>
        <taxon>Sporocadaceae</taxon>
        <taxon>Seiridium</taxon>
    </lineage>
</organism>
<evidence type="ECO:0000313" key="2">
    <source>
        <dbReference type="EMBL" id="KAK9413463.1"/>
    </source>
</evidence>
<dbReference type="NCBIfam" id="TIGR00251">
    <property type="entry name" value="DUF167 family protein"/>
    <property type="match status" value="1"/>
</dbReference>
<name>A0ABR2UFS9_9PEZI</name>
<evidence type="ECO:0000313" key="3">
    <source>
        <dbReference type="Proteomes" id="UP001408356"/>
    </source>
</evidence>
<comment type="similarity">
    <text evidence="1">Belongs to the UPF0235 family.</text>
</comment>
<keyword evidence="3" id="KW-1185">Reference proteome</keyword>
<dbReference type="Proteomes" id="UP001408356">
    <property type="component" value="Unassembled WGS sequence"/>
</dbReference>
<gene>
    <name evidence="2" type="ORF">SUNI508_02662</name>
</gene>
<protein>
    <submittedName>
        <fullName evidence="2">Uncharacterized protein</fullName>
    </submittedName>
</protein>
<dbReference type="HAMAP" id="MF_00634">
    <property type="entry name" value="UPF0235"/>
    <property type="match status" value="1"/>
</dbReference>
<accession>A0ABR2UFS9</accession>
<dbReference type="InterPro" id="IPR003746">
    <property type="entry name" value="DUF167"/>
</dbReference>
<dbReference type="SUPFAM" id="SSF69786">
    <property type="entry name" value="YggU-like"/>
    <property type="match status" value="1"/>
</dbReference>
<dbReference type="InterPro" id="IPR036591">
    <property type="entry name" value="YggU-like_sf"/>
</dbReference>
<evidence type="ECO:0000256" key="1">
    <source>
        <dbReference type="ARBA" id="ARBA00010364"/>
    </source>
</evidence>
<dbReference type="SMART" id="SM01152">
    <property type="entry name" value="DUF167"/>
    <property type="match status" value="1"/>
</dbReference>
<reference evidence="2 3" key="1">
    <citation type="journal article" date="2024" name="J. Plant Pathol.">
        <title>Sequence and assembly of the genome of Seiridium unicorne, isolate CBS 538.82, causal agent of cypress canker disease.</title>
        <authorList>
            <person name="Scali E."/>
            <person name="Rocca G.D."/>
            <person name="Danti R."/>
            <person name="Garbelotto M."/>
            <person name="Barberini S."/>
            <person name="Baroncelli R."/>
            <person name="Emiliani G."/>
        </authorList>
    </citation>
    <scope>NUCLEOTIDE SEQUENCE [LARGE SCALE GENOMIC DNA]</scope>
    <source>
        <strain evidence="2 3">BM-138-508</strain>
    </source>
</reference>